<proteinExistence type="predicted"/>
<dbReference type="EMBL" id="CAJOBR010075567">
    <property type="protein sequence ID" value="CAF5111188.1"/>
    <property type="molecule type" value="Genomic_DNA"/>
</dbReference>
<evidence type="ECO:0000256" key="1">
    <source>
        <dbReference type="SAM" id="MobiDB-lite"/>
    </source>
</evidence>
<feature type="compositionally biased region" description="Low complexity" evidence="1">
    <location>
        <begin position="44"/>
        <end position="57"/>
    </location>
</feature>
<feature type="non-terminal residue" evidence="2">
    <location>
        <position position="1"/>
    </location>
</feature>
<dbReference type="AlphaFoldDB" id="A0A822EWE4"/>
<name>A0A822EWE4_9BILA</name>
<dbReference type="Proteomes" id="UP000663848">
    <property type="component" value="Unassembled WGS sequence"/>
</dbReference>
<evidence type="ECO:0000313" key="4">
    <source>
        <dbReference type="Proteomes" id="UP000663848"/>
    </source>
</evidence>
<evidence type="ECO:0000313" key="3">
    <source>
        <dbReference type="EMBL" id="CAF5141489.1"/>
    </source>
</evidence>
<accession>A0A822EWE4</accession>
<evidence type="ECO:0000313" key="2">
    <source>
        <dbReference type="EMBL" id="CAF5111188.1"/>
    </source>
</evidence>
<comment type="caution">
    <text evidence="2">The sequence shown here is derived from an EMBL/GenBank/DDBJ whole genome shotgun (WGS) entry which is preliminary data.</text>
</comment>
<protein>
    <submittedName>
        <fullName evidence="2">Uncharacterized protein</fullName>
    </submittedName>
</protein>
<reference evidence="2" key="1">
    <citation type="submission" date="2021-02" db="EMBL/GenBank/DDBJ databases">
        <authorList>
            <person name="Nowell W R."/>
        </authorList>
    </citation>
    <scope>NUCLEOTIDE SEQUENCE</scope>
</reference>
<feature type="region of interest" description="Disordered" evidence="1">
    <location>
        <begin position="30"/>
        <end position="57"/>
    </location>
</feature>
<feature type="non-terminal residue" evidence="2">
    <location>
        <position position="57"/>
    </location>
</feature>
<dbReference type="EMBL" id="CAJOBR010091456">
    <property type="protein sequence ID" value="CAF5141489.1"/>
    <property type="molecule type" value="Genomic_DNA"/>
</dbReference>
<sequence length="57" mass="6007">TVVGTLWTSFAGVCIEKLLDELLKDGINPKKSIPKECSEPPQLATSPTSSSAAAMMN</sequence>
<gene>
    <name evidence="2" type="ORF">QYT958_LOCUS45445</name>
    <name evidence="3" type="ORF">QYT958_LOCUS47726</name>
</gene>
<organism evidence="2 4">
    <name type="scientific">Rotaria socialis</name>
    <dbReference type="NCBI Taxonomy" id="392032"/>
    <lineage>
        <taxon>Eukaryota</taxon>
        <taxon>Metazoa</taxon>
        <taxon>Spiralia</taxon>
        <taxon>Gnathifera</taxon>
        <taxon>Rotifera</taxon>
        <taxon>Eurotatoria</taxon>
        <taxon>Bdelloidea</taxon>
        <taxon>Philodinida</taxon>
        <taxon>Philodinidae</taxon>
        <taxon>Rotaria</taxon>
    </lineage>
</organism>